<accession>A0A165CGF3</accession>
<gene>
    <name evidence="1" type="ORF">LAESUDRAFT_716745</name>
</gene>
<protein>
    <submittedName>
        <fullName evidence="1">Uncharacterized protein</fullName>
    </submittedName>
</protein>
<keyword evidence="2" id="KW-1185">Reference proteome</keyword>
<evidence type="ECO:0000313" key="2">
    <source>
        <dbReference type="Proteomes" id="UP000076871"/>
    </source>
</evidence>
<dbReference type="AlphaFoldDB" id="A0A165CGF3"/>
<organism evidence="1 2">
    <name type="scientific">Laetiporus sulphureus 93-53</name>
    <dbReference type="NCBI Taxonomy" id="1314785"/>
    <lineage>
        <taxon>Eukaryota</taxon>
        <taxon>Fungi</taxon>
        <taxon>Dikarya</taxon>
        <taxon>Basidiomycota</taxon>
        <taxon>Agaricomycotina</taxon>
        <taxon>Agaricomycetes</taxon>
        <taxon>Polyporales</taxon>
        <taxon>Laetiporus</taxon>
    </lineage>
</organism>
<evidence type="ECO:0000313" key="1">
    <source>
        <dbReference type="EMBL" id="KZT02763.1"/>
    </source>
</evidence>
<dbReference type="RefSeq" id="XP_040760503.1">
    <property type="nucleotide sequence ID" value="XM_040907274.1"/>
</dbReference>
<dbReference type="OrthoDB" id="3253465at2759"/>
<dbReference type="GeneID" id="63824303"/>
<proteinExistence type="predicted"/>
<name>A0A165CGF3_9APHY</name>
<dbReference type="Proteomes" id="UP000076871">
    <property type="component" value="Unassembled WGS sequence"/>
</dbReference>
<dbReference type="InParanoid" id="A0A165CGF3"/>
<dbReference type="EMBL" id="KV427650">
    <property type="protein sequence ID" value="KZT02763.1"/>
    <property type="molecule type" value="Genomic_DNA"/>
</dbReference>
<reference evidence="1 2" key="1">
    <citation type="journal article" date="2016" name="Mol. Biol. Evol.">
        <title>Comparative Genomics of Early-Diverging Mushroom-Forming Fungi Provides Insights into the Origins of Lignocellulose Decay Capabilities.</title>
        <authorList>
            <person name="Nagy L.G."/>
            <person name="Riley R."/>
            <person name="Tritt A."/>
            <person name="Adam C."/>
            <person name="Daum C."/>
            <person name="Floudas D."/>
            <person name="Sun H."/>
            <person name="Yadav J.S."/>
            <person name="Pangilinan J."/>
            <person name="Larsson K.H."/>
            <person name="Matsuura K."/>
            <person name="Barry K."/>
            <person name="Labutti K."/>
            <person name="Kuo R."/>
            <person name="Ohm R.A."/>
            <person name="Bhattacharya S.S."/>
            <person name="Shirouzu T."/>
            <person name="Yoshinaga Y."/>
            <person name="Martin F.M."/>
            <person name="Grigoriev I.V."/>
            <person name="Hibbett D.S."/>
        </authorList>
    </citation>
    <scope>NUCLEOTIDE SEQUENCE [LARGE SCALE GENOMIC DNA]</scope>
    <source>
        <strain evidence="1 2">93-53</strain>
    </source>
</reference>
<sequence>MSNLHSFMEMDPGSRCEVSDSMQSHSAAAISQQLGNLCENAHLPRAGAYAFHHEVSNDFGLKMGYEFSANLLGHDASQNSTLHKHYSRGSEYVPVVAIRLGELEMLNSEVAKATEKQHCFVTAAVKCLVACQILHNSEKQEGEQKTSLGGTRLKLNREEREEIMHDEMLVEHAKEVADAWEKIYSIHDERAHTYKTRMTCDKRRVKCIVADIPLCPGITIEQQIEMAKAFLATLKEYQDIKKMKMRKFEHEKN</sequence>